<gene>
    <name evidence="3" type="ordered locus">TGAM_1354</name>
</gene>
<reference evidence="3 4" key="1">
    <citation type="journal article" date="2007" name="Genome Biol.">
        <title>Genome analysis and genome-wide proteomics of Thermococcus gammatolerans, the most radioresistant organism known amongst the Archaea.</title>
        <authorList>
            <person name="Zivanovic Y."/>
            <person name="Armengaud J."/>
            <person name="Lagorce A."/>
            <person name="Leplat C."/>
            <person name="Guerin P."/>
            <person name="Dutertre M."/>
            <person name="Anthouard V."/>
            <person name="Forterre P."/>
            <person name="Wincker P."/>
            <person name="Confalonieri F."/>
        </authorList>
    </citation>
    <scope>NUCLEOTIDE SEQUENCE [LARGE SCALE GENOMIC DNA]</scope>
    <source>
        <strain evidence="4">DSM 15229 / JCM 11827 / EJ3</strain>
    </source>
</reference>
<feature type="region of interest" description="Disordered" evidence="2">
    <location>
        <begin position="1"/>
        <end position="20"/>
    </location>
</feature>
<evidence type="ECO:0000256" key="2">
    <source>
        <dbReference type="SAM" id="MobiDB-lite"/>
    </source>
</evidence>
<dbReference type="EMBL" id="CP001398">
    <property type="protein sequence ID" value="ACS33856.1"/>
    <property type="molecule type" value="Genomic_DNA"/>
</dbReference>
<dbReference type="eggNOG" id="arCOG01665">
    <property type="taxonomic scope" value="Archaea"/>
</dbReference>
<protein>
    <submittedName>
        <fullName evidence="3">Plasmid stabilization system addiction module toxin, RelE/StbE family</fullName>
    </submittedName>
</protein>
<dbReference type="RefSeq" id="WP_015858968.1">
    <property type="nucleotide sequence ID" value="NC_012804.1"/>
</dbReference>
<keyword evidence="4" id="KW-1185">Reference proteome</keyword>
<organism evidence="3 4">
    <name type="scientific">Thermococcus gammatolerans (strain DSM 15229 / JCM 11827 / EJ3)</name>
    <dbReference type="NCBI Taxonomy" id="593117"/>
    <lineage>
        <taxon>Archaea</taxon>
        <taxon>Methanobacteriati</taxon>
        <taxon>Methanobacteriota</taxon>
        <taxon>Thermococci</taxon>
        <taxon>Thermococcales</taxon>
        <taxon>Thermococcaceae</taxon>
        <taxon>Thermococcus</taxon>
    </lineage>
</organism>
<dbReference type="HOGENOM" id="CLU_155761_3_0_2"/>
<dbReference type="Gene3D" id="3.30.2310.20">
    <property type="entry name" value="RelE-like"/>
    <property type="match status" value="1"/>
</dbReference>
<name>C5A6J4_THEGJ</name>
<dbReference type="PATRIC" id="fig|593117.10.peg.1353"/>
<dbReference type="InterPro" id="IPR035093">
    <property type="entry name" value="RelE/ParE_toxin_dom_sf"/>
</dbReference>
<proteinExistence type="predicted"/>
<dbReference type="PANTHER" id="PTHR38813:SF1">
    <property type="entry name" value="TOXIN RELE1-RELATED"/>
    <property type="match status" value="1"/>
</dbReference>
<dbReference type="Pfam" id="PF05016">
    <property type="entry name" value="ParE_toxin"/>
    <property type="match status" value="1"/>
</dbReference>
<sequence>MNGLQCSPPPKRHKKTKNASEHIKRKFEELVEELKYNPIPSEKFDVKKLKGRENTFRVRLGEYRVIYELQRKKLLILVIKFGKRKNVYE</sequence>
<dbReference type="InterPro" id="IPR007712">
    <property type="entry name" value="RelE/ParE_toxin"/>
</dbReference>
<accession>C5A6J4</accession>
<evidence type="ECO:0000256" key="1">
    <source>
        <dbReference type="ARBA" id="ARBA00022649"/>
    </source>
</evidence>
<dbReference type="SUPFAM" id="SSF143011">
    <property type="entry name" value="RelE-like"/>
    <property type="match status" value="1"/>
</dbReference>
<dbReference type="GeneID" id="7988413"/>
<dbReference type="AlphaFoldDB" id="C5A6J4"/>
<evidence type="ECO:0000313" key="4">
    <source>
        <dbReference type="Proteomes" id="UP000001488"/>
    </source>
</evidence>
<dbReference type="PaxDb" id="593117-TGAM_1354"/>
<dbReference type="STRING" id="593117.TGAM_1354"/>
<keyword evidence="1" id="KW-1277">Toxin-antitoxin system</keyword>
<dbReference type="Proteomes" id="UP000001488">
    <property type="component" value="Chromosome"/>
</dbReference>
<dbReference type="InterPro" id="IPR052747">
    <property type="entry name" value="TA_system_RelE_toxin"/>
</dbReference>
<dbReference type="KEGG" id="tga:TGAM_1354"/>
<evidence type="ECO:0000313" key="3">
    <source>
        <dbReference type="EMBL" id="ACS33856.1"/>
    </source>
</evidence>
<dbReference type="PANTHER" id="PTHR38813">
    <property type="match status" value="1"/>
</dbReference>